<evidence type="ECO:0000256" key="1">
    <source>
        <dbReference type="ARBA" id="ARBA00004123"/>
    </source>
</evidence>
<evidence type="ECO:0000256" key="3">
    <source>
        <dbReference type="ARBA" id="ARBA00022741"/>
    </source>
</evidence>
<sequence length="567" mass="64690">MEEYDLPLSSVPKKKRKISEWISSSFSSNVVSKKPHQQRKWKYSRHSSSEFSVNDPNQTWLERYAPTVVDDLAVHKKKISDVEIWITQHLSPHKDGAPILLLTGPPGCGKSTTLTLVAKKHGLQLEEWTNPLTTPYTVTKEAGLKYESQNTQFDEFLFRSGKYPSLLLNKQNDVGTSHKLIMLEELPNFMYQDPPVLKEILRKYHRTQKWPLVLILSDGASSATLKRHLADMKSQITTISFNSISSTLMTKALNLICKAENRVIAKEDLLILSSLGDIRYAINNLQFSSCRQSDKFGGLQNEVSKSCKTKTDKPCLGGKDSTLILFRALGKIFYCKRDKTSEPYKVFEEHHRDPLLVQPEVVLDQCCLSGNAFSLFLHQNYLLFFDGNPVNDIATASDYLSLSDLMNSPGISCDPSSGAATSLDFYEGILAARGLVYSNSFRATSELCSKVTGAWRPMHKPAWYQVKRQEQENRINSHCLFWKQQDTIPYLKYHSERFNPEQKFFIRDVITLPQWKAFRSNQGEKLSEEEIGAELPEVSETTETKYEIKEDDMEVDDADFIIEEFSD</sequence>
<keyword evidence="3" id="KW-0547">Nucleotide-binding</keyword>
<gene>
    <name evidence="9" type="ORF">CVLEPA_LOCUS31359</name>
</gene>
<keyword evidence="6" id="KW-0539">Nucleus</keyword>
<dbReference type="Pfam" id="PF25812">
    <property type="entry name" value="RAD24_helical"/>
    <property type="match status" value="1"/>
</dbReference>
<evidence type="ECO:0000256" key="5">
    <source>
        <dbReference type="ARBA" id="ARBA00022840"/>
    </source>
</evidence>
<dbReference type="InterPro" id="IPR027417">
    <property type="entry name" value="P-loop_NTPase"/>
</dbReference>
<evidence type="ECO:0000256" key="2">
    <source>
        <dbReference type="ARBA" id="ARBA00006168"/>
    </source>
</evidence>
<evidence type="ECO:0000313" key="9">
    <source>
        <dbReference type="EMBL" id="CAK8697869.1"/>
    </source>
</evidence>
<protein>
    <recommendedName>
        <fullName evidence="8">Checkpoint protein RAD24-like helical bundle domain-containing protein</fullName>
    </recommendedName>
</protein>
<comment type="similarity">
    <text evidence="2">Belongs to the rad17/RAD24 family.</text>
</comment>
<dbReference type="PANTHER" id="PTHR12172">
    <property type="entry name" value="CELL CYCLE CHECKPOINT PROTEIN RAD17"/>
    <property type="match status" value="1"/>
</dbReference>
<accession>A0ABP0H1J9</accession>
<keyword evidence="7" id="KW-0131">Cell cycle</keyword>
<dbReference type="Pfam" id="PF03215">
    <property type="entry name" value="Rad17"/>
    <property type="match status" value="1"/>
</dbReference>
<evidence type="ECO:0000256" key="7">
    <source>
        <dbReference type="ARBA" id="ARBA00023306"/>
    </source>
</evidence>
<dbReference type="EMBL" id="CAWYQH010000174">
    <property type="protein sequence ID" value="CAK8697869.1"/>
    <property type="molecule type" value="Genomic_DNA"/>
</dbReference>
<keyword evidence="4" id="KW-0227">DNA damage</keyword>
<comment type="caution">
    <text evidence="9">The sequence shown here is derived from an EMBL/GenBank/DDBJ whole genome shotgun (WGS) entry which is preliminary data.</text>
</comment>
<feature type="domain" description="Checkpoint protein RAD24-like helical bundle" evidence="8">
    <location>
        <begin position="321"/>
        <end position="409"/>
    </location>
</feature>
<dbReference type="InterPro" id="IPR057927">
    <property type="entry name" value="RAD24-like_helical"/>
</dbReference>
<dbReference type="Proteomes" id="UP001642483">
    <property type="component" value="Unassembled WGS sequence"/>
</dbReference>
<dbReference type="InterPro" id="IPR004582">
    <property type="entry name" value="Checkpoint_prot_Rad17_Rad24"/>
</dbReference>
<dbReference type="PANTHER" id="PTHR12172:SF0">
    <property type="entry name" value="CELL CYCLE CHECKPOINT PROTEIN RAD17"/>
    <property type="match status" value="1"/>
</dbReference>
<evidence type="ECO:0000313" key="10">
    <source>
        <dbReference type="Proteomes" id="UP001642483"/>
    </source>
</evidence>
<dbReference type="SUPFAM" id="SSF52540">
    <property type="entry name" value="P-loop containing nucleoside triphosphate hydrolases"/>
    <property type="match status" value="1"/>
</dbReference>
<dbReference type="Gene3D" id="3.40.50.300">
    <property type="entry name" value="P-loop containing nucleotide triphosphate hydrolases"/>
    <property type="match status" value="1"/>
</dbReference>
<evidence type="ECO:0000256" key="4">
    <source>
        <dbReference type="ARBA" id="ARBA00022763"/>
    </source>
</evidence>
<comment type="subcellular location">
    <subcellularLocation>
        <location evidence="1">Nucleus</location>
    </subcellularLocation>
</comment>
<keyword evidence="5" id="KW-0067">ATP-binding</keyword>
<organism evidence="9 10">
    <name type="scientific">Clavelina lepadiformis</name>
    <name type="common">Light-bulb sea squirt</name>
    <name type="synonym">Ascidia lepadiformis</name>
    <dbReference type="NCBI Taxonomy" id="159417"/>
    <lineage>
        <taxon>Eukaryota</taxon>
        <taxon>Metazoa</taxon>
        <taxon>Chordata</taxon>
        <taxon>Tunicata</taxon>
        <taxon>Ascidiacea</taxon>
        <taxon>Aplousobranchia</taxon>
        <taxon>Clavelinidae</taxon>
        <taxon>Clavelina</taxon>
    </lineage>
</organism>
<evidence type="ECO:0000259" key="8">
    <source>
        <dbReference type="Pfam" id="PF25812"/>
    </source>
</evidence>
<proteinExistence type="inferred from homology"/>
<name>A0ABP0H1J9_CLALP</name>
<reference evidence="9 10" key="1">
    <citation type="submission" date="2024-02" db="EMBL/GenBank/DDBJ databases">
        <authorList>
            <person name="Daric V."/>
            <person name="Darras S."/>
        </authorList>
    </citation>
    <scope>NUCLEOTIDE SEQUENCE [LARGE SCALE GENOMIC DNA]</scope>
</reference>
<evidence type="ECO:0000256" key="6">
    <source>
        <dbReference type="ARBA" id="ARBA00023242"/>
    </source>
</evidence>
<keyword evidence="10" id="KW-1185">Reference proteome</keyword>